<dbReference type="Gene3D" id="3.20.20.100">
    <property type="entry name" value="NADP-dependent oxidoreductase domain"/>
    <property type="match status" value="1"/>
</dbReference>
<keyword evidence="7" id="KW-0732">Signal</keyword>
<evidence type="ECO:0000256" key="1">
    <source>
        <dbReference type="ARBA" id="ARBA00007905"/>
    </source>
</evidence>
<dbReference type="PROSITE" id="PS00063">
    <property type="entry name" value="ALDOKETO_REDUCTASE_3"/>
    <property type="match status" value="1"/>
</dbReference>
<dbReference type="InterPro" id="IPR036812">
    <property type="entry name" value="NAD(P)_OxRdtase_dom_sf"/>
</dbReference>
<evidence type="ECO:0000256" key="3">
    <source>
        <dbReference type="ARBA" id="ARBA00023002"/>
    </source>
</evidence>
<feature type="active site" description="Proton donor" evidence="4">
    <location>
        <position position="82"/>
    </location>
</feature>
<keyword evidence="2" id="KW-0521">NADP</keyword>
<evidence type="ECO:0000256" key="7">
    <source>
        <dbReference type="SAM" id="SignalP"/>
    </source>
</evidence>
<feature type="site" description="Lowers pKa of active site Tyr" evidence="6">
    <location>
        <position position="111"/>
    </location>
</feature>
<evidence type="ECO:0000256" key="4">
    <source>
        <dbReference type="PIRSR" id="PIRSR000097-1"/>
    </source>
</evidence>
<sequence>MGFKYLEIAIAIFMISVVCENLVCGTNNKTSMTNIPSFTLNTGKKIPSIGYGTWQANDEKLEKALDVALEAGYRHIDTAFVYENEKVIGKVLKRWITDGKLKREDIFLVTKLPPEGNRPEGVSKYLKKSLENLQMDYVDLYLIHSPVGLNEVEEGQHPTNPDGTISLDMSTDHLALWKEMEKQVDAGLTKAIGLSNFNKTQVERIVKNSKISPSSLQIELHAYLQQNELVDFCKQNKILVTAYSPLGSPGQKAFNERFGAKVELPDILGNPTVKAIAKKHSKSPAQVVLRFDIQRGVIPIPKSTNSDRLKQNIDIFDFILDEKDIKDLKSLDAGFRIVDLRIFKGIDKHPEYPFPSEMKKAENI</sequence>
<dbReference type="PIRSF" id="PIRSF000097">
    <property type="entry name" value="AKR"/>
    <property type="match status" value="1"/>
</dbReference>
<dbReference type="FunFam" id="3.20.20.100:FF:000006">
    <property type="entry name" value="Aldo-keto reductase family 1 member A1"/>
    <property type="match status" value="1"/>
</dbReference>
<proteinExistence type="inferred from homology"/>
<dbReference type="InterPro" id="IPR020471">
    <property type="entry name" value="AKR"/>
</dbReference>
<dbReference type="PROSITE" id="PS00062">
    <property type="entry name" value="ALDOKETO_REDUCTASE_2"/>
    <property type="match status" value="1"/>
</dbReference>
<feature type="domain" description="NADP-dependent oxidoreductase" evidence="8">
    <location>
        <begin position="49"/>
        <end position="332"/>
    </location>
</feature>
<protein>
    <recommendedName>
        <fullName evidence="8">NADP-dependent oxidoreductase domain-containing protein</fullName>
    </recommendedName>
</protein>
<evidence type="ECO:0000256" key="5">
    <source>
        <dbReference type="PIRSR" id="PIRSR000097-2"/>
    </source>
</evidence>
<comment type="similarity">
    <text evidence="1">Belongs to the aldo/keto reductase family.</text>
</comment>
<gene>
    <name evidence="9" type="ORF">WA026_007809</name>
</gene>
<keyword evidence="10" id="KW-1185">Reference proteome</keyword>
<organism evidence="9 10">
    <name type="scientific">Henosepilachna vigintioctopunctata</name>
    <dbReference type="NCBI Taxonomy" id="420089"/>
    <lineage>
        <taxon>Eukaryota</taxon>
        <taxon>Metazoa</taxon>
        <taxon>Ecdysozoa</taxon>
        <taxon>Arthropoda</taxon>
        <taxon>Hexapoda</taxon>
        <taxon>Insecta</taxon>
        <taxon>Pterygota</taxon>
        <taxon>Neoptera</taxon>
        <taxon>Endopterygota</taxon>
        <taxon>Coleoptera</taxon>
        <taxon>Polyphaga</taxon>
        <taxon>Cucujiformia</taxon>
        <taxon>Coccinelloidea</taxon>
        <taxon>Coccinellidae</taxon>
        <taxon>Epilachninae</taxon>
        <taxon>Epilachnini</taxon>
        <taxon>Henosepilachna</taxon>
    </lineage>
</organism>
<evidence type="ECO:0000256" key="2">
    <source>
        <dbReference type="ARBA" id="ARBA00022857"/>
    </source>
</evidence>
<dbReference type="AlphaFoldDB" id="A0AAW1U690"/>
<dbReference type="Proteomes" id="UP001431783">
    <property type="component" value="Unassembled WGS sequence"/>
</dbReference>
<dbReference type="EMBL" id="JARQZJ010000033">
    <property type="protein sequence ID" value="KAK9875416.1"/>
    <property type="molecule type" value="Genomic_DNA"/>
</dbReference>
<dbReference type="PANTHER" id="PTHR11732">
    <property type="entry name" value="ALDO/KETO REDUCTASE"/>
    <property type="match status" value="1"/>
</dbReference>
<feature type="chain" id="PRO_5043912361" description="NADP-dependent oxidoreductase domain-containing protein" evidence="7">
    <location>
        <begin position="26"/>
        <end position="364"/>
    </location>
</feature>
<accession>A0AAW1U690</accession>
<dbReference type="InterPro" id="IPR023210">
    <property type="entry name" value="NADP_OxRdtase_dom"/>
</dbReference>
<evidence type="ECO:0000313" key="10">
    <source>
        <dbReference type="Proteomes" id="UP001431783"/>
    </source>
</evidence>
<comment type="caution">
    <text evidence="9">The sequence shown here is derived from an EMBL/GenBank/DDBJ whole genome shotgun (WGS) entry which is preliminary data.</text>
</comment>
<dbReference type="Pfam" id="PF00248">
    <property type="entry name" value="Aldo_ket_red"/>
    <property type="match status" value="1"/>
</dbReference>
<keyword evidence="3" id="KW-0560">Oxidoreductase</keyword>
<evidence type="ECO:0000259" key="8">
    <source>
        <dbReference type="Pfam" id="PF00248"/>
    </source>
</evidence>
<feature type="signal peptide" evidence="7">
    <location>
        <begin position="1"/>
        <end position="25"/>
    </location>
</feature>
<name>A0AAW1U690_9CUCU</name>
<evidence type="ECO:0000256" key="6">
    <source>
        <dbReference type="PIRSR" id="PIRSR000097-3"/>
    </source>
</evidence>
<dbReference type="GO" id="GO:0016491">
    <property type="term" value="F:oxidoreductase activity"/>
    <property type="evidence" value="ECO:0007669"/>
    <property type="project" value="UniProtKB-KW"/>
</dbReference>
<reference evidence="9 10" key="1">
    <citation type="submission" date="2023-03" db="EMBL/GenBank/DDBJ databases">
        <title>Genome insight into feeding habits of ladybird beetles.</title>
        <authorList>
            <person name="Li H.-S."/>
            <person name="Huang Y.-H."/>
            <person name="Pang H."/>
        </authorList>
    </citation>
    <scope>NUCLEOTIDE SEQUENCE [LARGE SCALE GENOMIC DNA]</scope>
    <source>
        <strain evidence="9">SYSU_2023b</strain>
        <tissue evidence="9">Whole body</tissue>
    </source>
</reference>
<dbReference type="SUPFAM" id="SSF51430">
    <property type="entry name" value="NAD(P)-linked oxidoreductase"/>
    <property type="match status" value="1"/>
</dbReference>
<evidence type="ECO:0000313" key="9">
    <source>
        <dbReference type="EMBL" id="KAK9875416.1"/>
    </source>
</evidence>
<dbReference type="InterPro" id="IPR018170">
    <property type="entry name" value="Aldo/ket_reductase_CS"/>
</dbReference>
<feature type="binding site" evidence="5">
    <location>
        <position position="144"/>
    </location>
    <ligand>
        <name>substrate</name>
    </ligand>
</feature>
<dbReference type="PRINTS" id="PR00069">
    <property type="entry name" value="ALDKETRDTASE"/>
</dbReference>
<dbReference type="PROSITE" id="PS00798">
    <property type="entry name" value="ALDOKETO_REDUCTASE_1"/>
    <property type="match status" value="1"/>
</dbReference>